<protein>
    <submittedName>
        <fullName evidence="4">GNAT superfamily N-acetyltransferase</fullName>
    </submittedName>
</protein>
<dbReference type="PROSITE" id="PS51186">
    <property type="entry name" value="GNAT"/>
    <property type="match status" value="1"/>
</dbReference>
<dbReference type="InterPro" id="IPR016181">
    <property type="entry name" value="Acyl_CoA_acyltransferase"/>
</dbReference>
<dbReference type="Proteomes" id="UP001184230">
    <property type="component" value="Unassembled WGS sequence"/>
</dbReference>
<dbReference type="EMBL" id="JAVDRF010000014">
    <property type="protein sequence ID" value="MDR6539101.1"/>
    <property type="molecule type" value="Genomic_DNA"/>
</dbReference>
<keyword evidence="2" id="KW-0012">Acyltransferase</keyword>
<dbReference type="SUPFAM" id="SSF55729">
    <property type="entry name" value="Acyl-CoA N-acyltransferases (Nat)"/>
    <property type="match status" value="1"/>
</dbReference>
<dbReference type="InterPro" id="IPR000182">
    <property type="entry name" value="GNAT_dom"/>
</dbReference>
<evidence type="ECO:0000256" key="1">
    <source>
        <dbReference type="ARBA" id="ARBA00022679"/>
    </source>
</evidence>
<name>A0ABU1NMI5_9BURK</name>
<keyword evidence="5" id="KW-1185">Reference proteome</keyword>
<dbReference type="PANTHER" id="PTHR43877">
    <property type="entry name" value="AMINOALKYLPHOSPHONATE N-ACETYLTRANSFERASE-RELATED-RELATED"/>
    <property type="match status" value="1"/>
</dbReference>
<dbReference type="Gene3D" id="3.40.630.30">
    <property type="match status" value="1"/>
</dbReference>
<evidence type="ECO:0000256" key="2">
    <source>
        <dbReference type="ARBA" id="ARBA00023315"/>
    </source>
</evidence>
<dbReference type="CDD" id="cd04301">
    <property type="entry name" value="NAT_SF"/>
    <property type="match status" value="1"/>
</dbReference>
<evidence type="ECO:0000313" key="4">
    <source>
        <dbReference type="EMBL" id="MDR6539101.1"/>
    </source>
</evidence>
<reference evidence="4 5" key="1">
    <citation type="submission" date="2023-07" db="EMBL/GenBank/DDBJ databases">
        <title>Sorghum-associated microbial communities from plants grown in Nebraska, USA.</title>
        <authorList>
            <person name="Schachtman D."/>
        </authorList>
    </citation>
    <scope>NUCLEOTIDE SEQUENCE [LARGE SCALE GENOMIC DNA]</scope>
    <source>
        <strain evidence="4 5">DS1781</strain>
    </source>
</reference>
<sequence>MNTPAAGVRRLESPTEAQLQALAALLIDCVESGASVSFMQPLPAPKALAFWRGVAESVARGERALLVAEDADGIVGTVQLVLALPENQPHRAEIAKMLVHSRARRRGWGDALMQAAEQVARACGKSLLVLDTSSSDAERLYARCGWQRCGTIPGYALLPQGGHCDTTFFYRVLQD</sequence>
<proteinExistence type="predicted"/>
<feature type="domain" description="N-acetyltransferase" evidence="3">
    <location>
        <begin position="9"/>
        <end position="175"/>
    </location>
</feature>
<organism evidence="4 5">
    <name type="scientific">Variovorax soli</name>
    <dbReference type="NCBI Taxonomy" id="376815"/>
    <lineage>
        <taxon>Bacteria</taxon>
        <taxon>Pseudomonadati</taxon>
        <taxon>Pseudomonadota</taxon>
        <taxon>Betaproteobacteria</taxon>
        <taxon>Burkholderiales</taxon>
        <taxon>Comamonadaceae</taxon>
        <taxon>Variovorax</taxon>
    </lineage>
</organism>
<accession>A0ABU1NMI5</accession>
<evidence type="ECO:0000259" key="3">
    <source>
        <dbReference type="PROSITE" id="PS51186"/>
    </source>
</evidence>
<evidence type="ECO:0000313" key="5">
    <source>
        <dbReference type="Proteomes" id="UP001184230"/>
    </source>
</evidence>
<comment type="caution">
    <text evidence="4">The sequence shown here is derived from an EMBL/GenBank/DDBJ whole genome shotgun (WGS) entry which is preliminary data.</text>
</comment>
<dbReference type="Pfam" id="PF00583">
    <property type="entry name" value="Acetyltransf_1"/>
    <property type="match status" value="1"/>
</dbReference>
<gene>
    <name evidence="4" type="ORF">J2739_004897</name>
</gene>
<dbReference type="InterPro" id="IPR050832">
    <property type="entry name" value="Bact_Acetyltransf"/>
</dbReference>
<keyword evidence="1" id="KW-0808">Transferase</keyword>